<dbReference type="InterPro" id="IPR011989">
    <property type="entry name" value="ARM-like"/>
</dbReference>
<gene>
    <name evidence="2" type="ORF">FOZ60_003053</name>
</gene>
<sequence>MPLVESARSAATGGPLSSAAQKAVAALQPAVVRLISTGPRQAPNADEITRVLRSFDQRAIHYSFELAYVPLVAILRQSYKTLPEDSTISLVEALAYLLSRLDPAGEPALPERRLQSLFPTVTTAVLFPVADYHSTDKSIPEELARALTKLAQALVKYRRYSPASSRNLYHVGYTLHLLLNPLRLEGDREGQVMCFEAIGSMGEELVREGEDLGQWYPGVVSTISTNVVMDPHASRAVLSAALDCWGRWLPFCVSPNVPEGAPPPPSVTGTAVALDKMIGRFGTSTPLPAIPASRLLLKALASMPRSWGQIPEALDIIVASAVEEESLAREMAGSNRYREEVDRLATSRACRSIDRGQWNVLEGYVMVARSSLAEREVWQHLITVVKPQAGNLKDVLSERQPLHPGESGSPMPTQQSIPSLWAEVDRITDQSLGSIWLGSVLPVLERTCARIVDAGDLTPSSAIADSTRVCACGFYLWLSLLPEDYWHSASLVELLISRVEEDTEGWDVDDLDDRVEIYMMLRAVSKASTAVEALTPILARLLCKPLLACLGCEFPYLRSAASLVMSSLASKTGVSSVGELIYENADRIVDQVVFVLRHSANPSSAAPLVLALSRYSADSPEEMSFWLSDIVKELIKSSSSVQVLQCLSAVLWVIFKAQYPSIHNHRTAEPSLSQASPPLEALFASLSDGSTAAVWQPRTRGDAIGATALSDEELRRPLTPSEWMAKVSLERVTPVLTAADSSLLTPALWCVSRALPLIPEPARPAALADCWSSLKAASMQPRSKPHCLLACLALLSNVLLTSTELAVFMSNRIWADLWPAIRRVDQHAHHPEHSVHARLQLAVCNSLVDLCAAIADTPELSPDSDSTVSEVLGYILDSLDVEGERNGLLRLALIKLGMQDFDLVMSSPKLPVDVREEVIREVRRHRRPRIPLRNTSEDLRQLFTDRHTLTEVVTACNAGEEAACKLVCNLCSRPEAENVRRLCIEEDVIGECVKAPTKARVSLLRALITGNDKCGEMLYEELGGSPEKLYWLLSSTDTRGDRAWLFLLNFGHLWKCYPDGVPVLLYLTLANDIGNSGAAPGEEVDVSHFAVVLLTETLQDRLSDIVKSWIRLTPEDLQDFIMRAYADTDTFQGSAEGPVNLRSMPSQATNYEEIADCVATLLVMAYAYFEAVCHLPQQGLNAMVQDHREELGPLGDAYYEVFDDPQGLAEVYAQVMTDLLALANHLALSEHRDRDKISPLETAGIFFSLGILRGVHFVRFPQLLGEDDMTLPDTVRPDDVYKSSRSEAFKFICDHIPAATILRLIANCLANSPAAQDYLINCDERLIPTLLSHCIVDPRVPLLREGAVFAVECATAGNLEMQRIMGDSLGKGEKKNWATREHMRFVEAPITKKNTEEQQN</sequence>
<evidence type="ECO:0000313" key="3">
    <source>
        <dbReference type="Proteomes" id="UP000541610"/>
    </source>
</evidence>
<dbReference type="GO" id="GO:0005737">
    <property type="term" value="C:cytoplasm"/>
    <property type="evidence" value="ECO:0007669"/>
    <property type="project" value="TreeGrafter"/>
</dbReference>
<organism evidence="2 3">
    <name type="scientific">Perkinsus olseni</name>
    <name type="common">Perkinsus atlanticus</name>
    <dbReference type="NCBI Taxonomy" id="32597"/>
    <lineage>
        <taxon>Eukaryota</taxon>
        <taxon>Sar</taxon>
        <taxon>Alveolata</taxon>
        <taxon>Perkinsozoa</taxon>
        <taxon>Perkinsea</taxon>
        <taxon>Perkinsida</taxon>
        <taxon>Perkinsidae</taxon>
        <taxon>Perkinsus</taxon>
    </lineage>
</organism>
<dbReference type="InterPro" id="IPR049362">
    <property type="entry name" value="TTI1_rpt"/>
</dbReference>
<dbReference type="Gene3D" id="1.25.10.10">
    <property type="entry name" value="Leucine-rich Repeat Variant"/>
    <property type="match status" value="1"/>
</dbReference>
<dbReference type="PANTHER" id="PTHR18460:SF3">
    <property type="entry name" value="TELO2-INTERACTING PROTEIN 1 HOMOLOG"/>
    <property type="match status" value="1"/>
</dbReference>
<evidence type="ECO:0000313" key="2">
    <source>
        <dbReference type="EMBL" id="KAF4695886.1"/>
    </source>
</evidence>
<reference evidence="2 3" key="1">
    <citation type="submission" date="2020-04" db="EMBL/GenBank/DDBJ databases">
        <title>Perkinsus olseni comparative genomics.</title>
        <authorList>
            <person name="Bogema D.R."/>
        </authorList>
    </citation>
    <scope>NUCLEOTIDE SEQUENCE [LARGE SCALE GENOMIC DNA]</scope>
    <source>
        <strain evidence="2">00978-12</strain>
    </source>
</reference>
<dbReference type="EMBL" id="JABANP010000016">
    <property type="protein sequence ID" value="KAF4695886.1"/>
    <property type="molecule type" value="Genomic_DNA"/>
</dbReference>
<comment type="caution">
    <text evidence="2">The sequence shown here is derived from an EMBL/GenBank/DDBJ whole genome shotgun (WGS) entry which is preliminary data.</text>
</comment>
<accession>A0A7J6PJI8</accession>
<dbReference type="Pfam" id="PF21547">
    <property type="entry name" value="TTI1"/>
    <property type="match status" value="1"/>
</dbReference>
<proteinExistence type="predicted"/>
<evidence type="ECO:0000259" key="1">
    <source>
        <dbReference type="Pfam" id="PF24173"/>
    </source>
</evidence>
<dbReference type="Proteomes" id="UP000541610">
    <property type="component" value="Unassembled WGS sequence"/>
</dbReference>
<dbReference type="SUPFAM" id="SSF48371">
    <property type="entry name" value="ARM repeat"/>
    <property type="match status" value="1"/>
</dbReference>
<dbReference type="InterPro" id="IPR052587">
    <property type="entry name" value="TELO2-interacting_protein_1"/>
</dbReference>
<dbReference type="PANTHER" id="PTHR18460">
    <property type="entry name" value="TEL2 INTERACTING PROTEIN 1 TTI1 FAMILY MEMBER"/>
    <property type="match status" value="1"/>
</dbReference>
<feature type="domain" description="TTI1 N-terminal TPR" evidence="1">
    <location>
        <begin position="26"/>
        <end position="252"/>
    </location>
</feature>
<name>A0A7J6PJI8_PEROL</name>
<dbReference type="InterPro" id="IPR016024">
    <property type="entry name" value="ARM-type_fold"/>
</dbReference>
<dbReference type="InterPro" id="IPR057566">
    <property type="entry name" value="TPR_TTI1_N"/>
</dbReference>
<dbReference type="OrthoDB" id="439015at2759"/>
<dbReference type="Pfam" id="PF24173">
    <property type="entry name" value="TPR_TTI1_N"/>
    <property type="match status" value="1"/>
</dbReference>
<protein>
    <recommendedName>
        <fullName evidence="1">TTI1 N-terminal TPR domain-containing protein</fullName>
    </recommendedName>
</protein>